<dbReference type="AlphaFoldDB" id="A0A9W6Z968"/>
<organism evidence="2 3">
    <name type="scientific">Triparma retinervis</name>
    <dbReference type="NCBI Taxonomy" id="2557542"/>
    <lineage>
        <taxon>Eukaryota</taxon>
        <taxon>Sar</taxon>
        <taxon>Stramenopiles</taxon>
        <taxon>Ochrophyta</taxon>
        <taxon>Bolidophyceae</taxon>
        <taxon>Parmales</taxon>
        <taxon>Triparmaceae</taxon>
        <taxon>Triparma</taxon>
    </lineage>
</organism>
<feature type="compositionally biased region" description="Polar residues" evidence="1">
    <location>
        <begin position="152"/>
        <end position="164"/>
    </location>
</feature>
<gene>
    <name evidence="2" type="ORF">TrRE_jg10464</name>
</gene>
<keyword evidence="3" id="KW-1185">Reference proteome</keyword>
<comment type="caution">
    <text evidence="2">The sequence shown here is derived from an EMBL/GenBank/DDBJ whole genome shotgun (WGS) entry which is preliminary data.</text>
</comment>
<feature type="region of interest" description="Disordered" evidence="1">
    <location>
        <begin position="22"/>
        <end position="167"/>
    </location>
</feature>
<name>A0A9W6Z968_9STRA</name>
<reference evidence="2" key="1">
    <citation type="submission" date="2022-07" db="EMBL/GenBank/DDBJ databases">
        <title>Genome analysis of Parmales, a sister group of diatoms, reveals the evolutionary specialization of diatoms from phago-mixotrophs to photoautotrophs.</title>
        <authorList>
            <person name="Ban H."/>
            <person name="Sato S."/>
            <person name="Yoshikawa S."/>
            <person name="Kazumasa Y."/>
            <person name="Nakamura Y."/>
            <person name="Ichinomiya M."/>
            <person name="Saitoh K."/>
            <person name="Sato N."/>
            <person name="Blanc-Mathieu R."/>
            <person name="Endo H."/>
            <person name="Kuwata A."/>
            <person name="Ogata H."/>
        </authorList>
    </citation>
    <scope>NUCLEOTIDE SEQUENCE</scope>
</reference>
<feature type="compositionally biased region" description="Basic and acidic residues" evidence="1">
    <location>
        <begin position="57"/>
        <end position="70"/>
    </location>
</feature>
<proteinExistence type="predicted"/>
<feature type="compositionally biased region" description="Acidic residues" evidence="1">
    <location>
        <begin position="93"/>
        <end position="118"/>
    </location>
</feature>
<feature type="region of interest" description="Disordered" evidence="1">
    <location>
        <begin position="706"/>
        <end position="726"/>
    </location>
</feature>
<evidence type="ECO:0000313" key="3">
    <source>
        <dbReference type="Proteomes" id="UP001165082"/>
    </source>
</evidence>
<accession>A0A9W6Z968</accession>
<feature type="compositionally biased region" description="Basic and acidic residues" evidence="1">
    <location>
        <begin position="391"/>
        <end position="406"/>
    </location>
</feature>
<protein>
    <submittedName>
        <fullName evidence="2">Uncharacterized protein</fullName>
    </submittedName>
</protein>
<sequence>GGGGGGREQDEAAVFGSVEELAEHIEEQHRLEWGGEEEKEEEEKEEEGKEEEEKEDGGEIERFRFDRFGEELMGPFPFGHSQHTTGGIVAGADEVEEDEAGEREYEPGEEEHEPEDPELFVNEHASLDGPPSPRGSSGFQSPPAVMIRRTSPIRSPSQQHTSPPSRALAELDAELERELDLERSRQIIEQTASDVAESLTMDVMNAAAIGATQNSADEPPSPPRRESSQPVRRIVSRRGRRKRKEVMLAAKERSDRLNGGLDNVVWMTRRGRSTAAHRLFNATQFSEELCEYAMLANGDDYGKAEEWLKDRVGTEEFREYMSPESNMYKEIYDLLGFKRVEEEALTLTDDKDAGVEDWEEENGGLMKVLRENFFPQSGSGTGGAKGTGAGGHDDILGLDGGEDRGGQRKGKGGRGDVFGSYMADFEELERLPKISDMVGRREEFDVEGEAEPKLYDDAPPVMSPLEEKIIKSIEMEKKCALHKSACIVLCSQCNFLEFPGCGTHKQLLSVRKKNGHGKCAKCTCSTDTNGPWYNGCRICKSPTRKLFWSISIREAQFLLRAFPTDKRSKDESAKLTILSCPCCGVVGFGGIDSDDGTEPVLAVKTDEHDFDLGDGWSLDPEMLEGKLQHLEGCPRANGATKRGMTRLVASITFGEAKYLYSTIKNVETQASFVSRSGFLRNGMQIAIAEEEGLVHGNATNLIVGTYDKGEGEDSDSSTLEGDGGREGSNNLVCVNIMDEERGLSIPKFVRATHAKHITHMCGIALGMNVEENIDRLFDVYVGELKARSVCLGRVAVMRVLKEIAGYDGGEEKKEGGVEGGEAKRGRGNVKEVLGFEDYGEFMTLLKLMGGGKDVRGIVREFCKMDEAAAV</sequence>
<dbReference type="Proteomes" id="UP001165082">
    <property type="component" value="Unassembled WGS sequence"/>
</dbReference>
<evidence type="ECO:0000313" key="2">
    <source>
        <dbReference type="EMBL" id="GMH50292.1"/>
    </source>
</evidence>
<evidence type="ECO:0000256" key="1">
    <source>
        <dbReference type="SAM" id="MobiDB-lite"/>
    </source>
</evidence>
<dbReference type="OrthoDB" id="73235at2759"/>
<feature type="compositionally biased region" description="Basic and acidic residues" evidence="1">
    <location>
        <begin position="22"/>
        <end position="33"/>
    </location>
</feature>
<dbReference type="EMBL" id="BRXZ01001940">
    <property type="protein sequence ID" value="GMH50292.1"/>
    <property type="molecule type" value="Genomic_DNA"/>
</dbReference>
<feature type="region of interest" description="Disordered" evidence="1">
    <location>
        <begin position="211"/>
        <end position="245"/>
    </location>
</feature>
<feature type="compositionally biased region" description="Basic residues" evidence="1">
    <location>
        <begin position="234"/>
        <end position="244"/>
    </location>
</feature>
<feature type="non-terminal residue" evidence="2">
    <location>
        <position position="1"/>
    </location>
</feature>
<feature type="compositionally biased region" description="Acidic residues" evidence="1">
    <location>
        <begin position="34"/>
        <end position="56"/>
    </location>
</feature>
<feature type="compositionally biased region" description="Gly residues" evidence="1">
    <location>
        <begin position="379"/>
        <end position="390"/>
    </location>
</feature>
<feature type="region of interest" description="Disordered" evidence="1">
    <location>
        <begin position="376"/>
        <end position="415"/>
    </location>
</feature>